<dbReference type="InterPro" id="IPR006139">
    <property type="entry name" value="D-isomer_2_OHA_DH_cat_dom"/>
</dbReference>
<comment type="caution">
    <text evidence="7">The sequence shown here is derived from an EMBL/GenBank/DDBJ whole genome shotgun (WGS) entry which is preliminary data.</text>
</comment>
<dbReference type="InterPro" id="IPR036291">
    <property type="entry name" value="NAD(P)-bd_dom_sf"/>
</dbReference>
<dbReference type="SUPFAM" id="SSF51735">
    <property type="entry name" value="NAD(P)-binding Rossmann-fold domains"/>
    <property type="match status" value="1"/>
</dbReference>
<evidence type="ECO:0000313" key="7">
    <source>
        <dbReference type="EMBL" id="MCA9381933.1"/>
    </source>
</evidence>
<evidence type="ECO:0000259" key="6">
    <source>
        <dbReference type="Pfam" id="PF02826"/>
    </source>
</evidence>
<evidence type="ECO:0000259" key="5">
    <source>
        <dbReference type="Pfam" id="PF00389"/>
    </source>
</evidence>
<feature type="domain" description="D-isomer specific 2-hydroxyacid dehydrogenase NAD-binding" evidence="6">
    <location>
        <begin position="26"/>
        <end position="209"/>
    </location>
</feature>
<dbReference type="GO" id="GO:0016616">
    <property type="term" value="F:oxidoreductase activity, acting on the CH-OH group of donors, NAD or NADP as acceptor"/>
    <property type="evidence" value="ECO:0007669"/>
    <property type="project" value="InterPro"/>
</dbReference>
<evidence type="ECO:0000256" key="1">
    <source>
        <dbReference type="ARBA" id="ARBA00005854"/>
    </source>
</evidence>
<sequence length="240" mass="26546">EECTKRGIKVSNVPDYCSATLSEFVFSMIINLTRDIFLADKHVEEGGWDFALFKGVELRGKKIGIIGAGSNGAAVIRIAQGYGMKALVYTHNPTNDKAKELGIPDFVSLEQLLKDSDFITVHVPLNKQTFHMLGENEFKQMKPGVYFINTARGAIVDSNALYSSLENERLAGVALDVLEESEPIEMSNVSDITRKIVQHPRSIVTPHIAFCSEESMQRLSEVSVGNIEAFLKGEPRNIVN</sequence>
<dbReference type="Gene3D" id="3.40.50.720">
    <property type="entry name" value="NAD(P)-binding Rossmann-like Domain"/>
    <property type="match status" value="2"/>
</dbReference>
<proteinExistence type="inferred from homology"/>
<protein>
    <submittedName>
        <fullName evidence="7">Glycerate dehydrogenase</fullName>
    </submittedName>
</protein>
<dbReference type="PANTHER" id="PTHR43761">
    <property type="entry name" value="D-ISOMER SPECIFIC 2-HYDROXYACID DEHYDROGENASE FAMILY PROTEIN (AFU_ORTHOLOGUE AFUA_1G13630)"/>
    <property type="match status" value="1"/>
</dbReference>
<feature type="non-terminal residue" evidence="7">
    <location>
        <position position="1"/>
    </location>
</feature>
<gene>
    <name evidence="7" type="ORF">KC660_00825</name>
</gene>
<dbReference type="Proteomes" id="UP000782843">
    <property type="component" value="Unassembled WGS sequence"/>
</dbReference>
<dbReference type="Pfam" id="PF00389">
    <property type="entry name" value="2-Hacid_dh"/>
    <property type="match status" value="1"/>
</dbReference>
<keyword evidence="2 4" id="KW-0560">Oxidoreductase</keyword>
<dbReference type="InterPro" id="IPR050418">
    <property type="entry name" value="D-iso_2-hydroxyacid_DH_PdxB"/>
</dbReference>
<reference evidence="7" key="2">
    <citation type="journal article" date="2021" name="Microbiome">
        <title>Successional dynamics and alternative stable states in a saline activated sludge microbial community over 9 years.</title>
        <authorList>
            <person name="Wang Y."/>
            <person name="Ye J."/>
            <person name="Ju F."/>
            <person name="Liu L."/>
            <person name="Boyd J.A."/>
            <person name="Deng Y."/>
            <person name="Parks D.H."/>
            <person name="Jiang X."/>
            <person name="Yin X."/>
            <person name="Woodcroft B.J."/>
            <person name="Tyson G.W."/>
            <person name="Hugenholtz P."/>
            <person name="Polz M.F."/>
            <person name="Zhang T."/>
        </authorList>
    </citation>
    <scope>NUCLEOTIDE SEQUENCE</scope>
    <source>
        <strain evidence="7">HKST-UBA10</strain>
    </source>
</reference>
<evidence type="ECO:0000256" key="3">
    <source>
        <dbReference type="ARBA" id="ARBA00023027"/>
    </source>
</evidence>
<dbReference type="EMBL" id="JAGQLG010000027">
    <property type="protein sequence ID" value="MCA9381933.1"/>
    <property type="molecule type" value="Genomic_DNA"/>
</dbReference>
<name>A0A955L306_9BACT</name>
<dbReference type="PANTHER" id="PTHR43761:SF1">
    <property type="entry name" value="D-ISOMER SPECIFIC 2-HYDROXYACID DEHYDROGENASE CATALYTIC DOMAIN-CONTAINING PROTEIN-RELATED"/>
    <property type="match status" value="1"/>
</dbReference>
<evidence type="ECO:0000256" key="4">
    <source>
        <dbReference type="RuleBase" id="RU003719"/>
    </source>
</evidence>
<evidence type="ECO:0000256" key="2">
    <source>
        <dbReference type="ARBA" id="ARBA00023002"/>
    </source>
</evidence>
<evidence type="ECO:0000313" key="8">
    <source>
        <dbReference type="Proteomes" id="UP000782843"/>
    </source>
</evidence>
<dbReference type="PROSITE" id="PS00671">
    <property type="entry name" value="D_2_HYDROXYACID_DH_3"/>
    <property type="match status" value="1"/>
</dbReference>
<dbReference type="Pfam" id="PF02826">
    <property type="entry name" value="2-Hacid_dh_C"/>
    <property type="match status" value="1"/>
</dbReference>
<dbReference type="GO" id="GO:0051287">
    <property type="term" value="F:NAD binding"/>
    <property type="evidence" value="ECO:0007669"/>
    <property type="project" value="InterPro"/>
</dbReference>
<dbReference type="PROSITE" id="PS00670">
    <property type="entry name" value="D_2_HYDROXYACID_DH_2"/>
    <property type="match status" value="1"/>
</dbReference>
<dbReference type="InterPro" id="IPR029753">
    <property type="entry name" value="D-isomer_DH_CS"/>
</dbReference>
<feature type="domain" description="D-isomer specific 2-hydroxyacid dehydrogenase catalytic" evidence="5">
    <location>
        <begin position="2"/>
        <end position="240"/>
    </location>
</feature>
<keyword evidence="3" id="KW-0520">NAD</keyword>
<organism evidence="7 8">
    <name type="scientific">Candidatus Dojkabacteria bacterium</name>
    <dbReference type="NCBI Taxonomy" id="2099670"/>
    <lineage>
        <taxon>Bacteria</taxon>
        <taxon>Candidatus Dojkabacteria</taxon>
    </lineage>
</organism>
<reference evidence="7" key="1">
    <citation type="submission" date="2020-04" db="EMBL/GenBank/DDBJ databases">
        <authorList>
            <person name="Zhang T."/>
        </authorList>
    </citation>
    <scope>NUCLEOTIDE SEQUENCE</scope>
    <source>
        <strain evidence="7">HKST-UBA10</strain>
    </source>
</reference>
<dbReference type="AlphaFoldDB" id="A0A955L306"/>
<accession>A0A955L306</accession>
<comment type="similarity">
    <text evidence="1 4">Belongs to the D-isomer specific 2-hydroxyacid dehydrogenase family.</text>
</comment>
<dbReference type="InterPro" id="IPR006140">
    <property type="entry name" value="D-isomer_DH_NAD-bd"/>
</dbReference>